<comment type="caution">
    <text evidence="11">The sequence shown here is derived from an EMBL/GenBank/DDBJ whole genome shotgun (WGS) entry which is preliminary data.</text>
</comment>
<keyword evidence="12" id="KW-1185">Reference proteome</keyword>
<comment type="similarity">
    <text evidence="2">Belongs to the PC-esterase family. TBL subfamily.</text>
</comment>
<gene>
    <name evidence="11" type="ORF">ZIOFF_058144</name>
</gene>
<dbReference type="PANTHER" id="PTHR32285:SF276">
    <property type="entry name" value="XYLAN O-ACETYLTRANSFERASE 6"/>
    <property type="match status" value="1"/>
</dbReference>
<feature type="domain" description="Trichome birefringence-like N-terminal" evidence="10">
    <location>
        <begin position="80"/>
        <end position="133"/>
    </location>
</feature>
<evidence type="ECO:0000256" key="6">
    <source>
        <dbReference type="ARBA" id="ARBA00023034"/>
    </source>
</evidence>
<dbReference type="AlphaFoldDB" id="A0A8J5F6A3"/>
<dbReference type="GO" id="GO:1990538">
    <property type="term" value="F:xylan O-acetyltransferase activity"/>
    <property type="evidence" value="ECO:0007669"/>
    <property type="project" value="UniProtKB-ARBA"/>
</dbReference>
<organism evidence="11 12">
    <name type="scientific">Zingiber officinale</name>
    <name type="common">Ginger</name>
    <name type="synonym">Amomum zingiber</name>
    <dbReference type="NCBI Taxonomy" id="94328"/>
    <lineage>
        <taxon>Eukaryota</taxon>
        <taxon>Viridiplantae</taxon>
        <taxon>Streptophyta</taxon>
        <taxon>Embryophyta</taxon>
        <taxon>Tracheophyta</taxon>
        <taxon>Spermatophyta</taxon>
        <taxon>Magnoliopsida</taxon>
        <taxon>Liliopsida</taxon>
        <taxon>Zingiberales</taxon>
        <taxon>Zingiberaceae</taxon>
        <taxon>Zingiber</taxon>
    </lineage>
</organism>
<protein>
    <recommendedName>
        <fullName evidence="13">Trichome birefringence-like N-terminal domain-containing protein</fullName>
    </recommendedName>
</protein>
<evidence type="ECO:0000256" key="1">
    <source>
        <dbReference type="ARBA" id="ARBA00004323"/>
    </source>
</evidence>
<accession>A0A8J5F6A3</accession>
<evidence type="ECO:0000259" key="9">
    <source>
        <dbReference type="Pfam" id="PF13839"/>
    </source>
</evidence>
<dbReference type="PANTHER" id="PTHR32285">
    <property type="entry name" value="PROTEIN TRICHOME BIREFRINGENCE-LIKE 9-RELATED"/>
    <property type="match status" value="1"/>
</dbReference>
<dbReference type="InterPro" id="IPR026057">
    <property type="entry name" value="TBL_C"/>
</dbReference>
<sequence>MSWKSLFRPPPESSLAAANLAGSYLRKGGKLPVLVVVVSVFIFAAVMYGEDMRSLAEYSWWRYKAVYAADYIPGDVSVPETCDLSDGDWVFDESYPPYREDSCEFLSKQVSCLQNGRPESKYQKWRWQPKNCSLPRFDARRMLEWLRGKRMLFVGDSINRNQWESMVCLMQMVVPRGRRSRIVDGSRMIFPIKEYRASIEFYWAPFLVESNSDAPEFHSIPVRIINPDTVEKHAVHWKGADVLVFNSYIWWMNDPQMKVLRPGAKNWTEHDEIGREEAYERVLRTVFDWVDQSLNPNTSSVFFMSMSPLHGSGMDWGNPDGIKCAKETEPIWNMTGVQVGTEMNLWALARKVTGSTVHVPVTFIDITAMSERRKDAHTSVYTMQQGKLLTPEQKANPAKFADCLHWCVPGLPDTWNQLLFAEILSRRPRQPH</sequence>
<dbReference type="OrthoDB" id="1932925at2759"/>
<dbReference type="GO" id="GO:0000139">
    <property type="term" value="C:Golgi membrane"/>
    <property type="evidence" value="ECO:0007669"/>
    <property type="project" value="UniProtKB-SubCell"/>
</dbReference>
<dbReference type="InterPro" id="IPR025846">
    <property type="entry name" value="TBL_N"/>
</dbReference>
<evidence type="ECO:0000256" key="5">
    <source>
        <dbReference type="ARBA" id="ARBA00022989"/>
    </source>
</evidence>
<feature type="domain" description="Trichome birefringence-like C-terminal" evidence="9">
    <location>
        <begin position="134"/>
        <end position="421"/>
    </location>
</feature>
<feature type="transmembrane region" description="Helical" evidence="8">
    <location>
        <begin position="31"/>
        <end position="49"/>
    </location>
</feature>
<keyword evidence="4" id="KW-0735">Signal-anchor</keyword>
<keyword evidence="7 8" id="KW-0472">Membrane</keyword>
<dbReference type="Proteomes" id="UP000734854">
    <property type="component" value="Unassembled WGS sequence"/>
</dbReference>
<evidence type="ECO:0000256" key="2">
    <source>
        <dbReference type="ARBA" id="ARBA00007727"/>
    </source>
</evidence>
<dbReference type="EMBL" id="JACMSC010000016">
    <property type="protein sequence ID" value="KAG6481540.1"/>
    <property type="molecule type" value="Genomic_DNA"/>
</dbReference>
<evidence type="ECO:0000256" key="3">
    <source>
        <dbReference type="ARBA" id="ARBA00022692"/>
    </source>
</evidence>
<evidence type="ECO:0000259" key="10">
    <source>
        <dbReference type="Pfam" id="PF14416"/>
    </source>
</evidence>
<evidence type="ECO:0000313" key="11">
    <source>
        <dbReference type="EMBL" id="KAG6481540.1"/>
    </source>
</evidence>
<evidence type="ECO:0008006" key="13">
    <source>
        <dbReference type="Google" id="ProtNLM"/>
    </source>
</evidence>
<dbReference type="InterPro" id="IPR029962">
    <property type="entry name" value="TBL"/>
</dbReference>
<evidence type="ECO:0000313" key="12">
    <source>
        <dbReference type="Proteomes" id="UP000734854"/>
    </source>
</evidence>
<dbReference type="Pfam" id="PF13839">
    <property type="entry name" value="PC-Esterase"/>
    <property type="match status" value="1"/>
</dbReference>
<evidence type="ECO:0000256" key="4">
    <source>
        <dbReference type="ARBA" id="ARBA00022968"/>
    </source>
</evidence>
<dbReference type="Pfam" id="PF14416">
    <property type="entry name" value="PMR5N"/>
    <property type="match status" value="1"/>
</dbReference>
<keyword evidence="3 8" id="KW-0812">Transmembrane</keyword>
<reference evidence="11 12" key="1">
    <citation type="submission" date="2020-08" db="EMBL/GenBank/DDBJ databases">
        <title>Plant Genome Project.</title>
        <authorList>
            <person name="Zhang R.-G."/>
        </authorList>
    </citation>
    <scope>NUCLEOTIDE SEQUENCE [LARGE SCALE GENOMIC DNA]</scope>
    <source>
        <tissue evidence="11">Rhizome</tissue>
    </source>
</reference>
<keyword evidence="6" id="KW-0333">Golgi apparatus</keyword>
<comment type="subcellular location">
    <subcellularLocation>
        <location evidence="1">Golgi apparatus membrane</location>
        <topology evidence="1">Single-pass type II membrane protein</topology>
    </subcellularLocation>
</comment>
<evidence type="ECO:0000256" key="7">
    <source>
        <dbReference type="ARBA" id="ARBA00023136"/>
    </source>
</evidence>
<keyword evidence="5 8" id="KW-1133">Transmembrane helix</keyword>
<evidence type="ECO:0000256" key="8">
    <source>
        <dbReference type="SAM" id="Phobius"/>
    </source>
</evidence>
<proteinExistence type="inferred from homology"/>
<name>A0A8J5F6A3_ZINOF</name>